<dbReference type="AlphaFoldDB" id="A0AAN8HSX5"/>
<accession>A0AAN8HSX5</accession>
<name>A0AAN8HSX5_CHAGU</name>
<proteinExistence type="predicted"/>
<dbReference type="Proteomes" id="UP001331515">
    <property type="component" value="Unassembled WGS sequence"/>
</dbReference>
<organism evidence="2 3">
    <name type="scientific">Champsocephalus gunnari</name>
    <name type="common">Mackerel icefish</name>
    <dbReference type="NCBI Taxonomy" id="52237"/>
    <lineage>
        <taxon>Eukaryota</taxon>
        <taxon>Metazoa</taxon>
        <taxon>Chordata</taxon>
        <taxon>Craniata</taxon>
        <taxon>Vertebrata</taxon>
        <taxon>Euteleostomi</taxon>
        <taxon>Actinopterygii</taxon>
        <taxon>Neopterygii</taxon>
        <taxon>Teleostei</taxon>
        <taxon>Neoteleostei</taxon>
        <taxon>Acanthomorphata</taxon>
        <taxon>Eupercaria</taxon>
        <taxon>Perciformes</taxon>
        <taxon>Notothenioidei</taxon>
        <taxon>Channichthyidae</taxon>
        <taxon>Champsocephalus</taxon>
    </lineage>
</organism>
<evidence type="ECO:0000256" key="1">
    <source>
        <dbReference type="SAM" id="MobiDB-lite"/>
    </source>
</evidence>
<evidence type="ECO:0000313" key="2">
    <source>
        <dbReference type="EMBL" id="KAK5927529.1"/>
    </source>
</evidence>
<dbReference type="EMBL" id="JAURVH010001518">
    <property type="protein sequence ID" value="KAK5927529.1"/>
    <property type="molecule type" value="Genomic_DNA"/>
</dbReference>
<reference evidence="2 3" key="1">
    <citation type="journal article" date="2023" name="Mol. Biol. Evol.">
        <title>Genomics of Secondarily Temperate Adaptation in the Only Non-Antarctic Icefish.</title>
        <authorList>
            <person name="Rivera-Colon A.G."/>
            <person name="Rayamajhi N."/>
            <person name="Minhas B.F."/>
            <person name="Madrigal G."/>
            <person name="Bilyk K.T."/>
            <person name="Yoon V."/>
            <person name="Hune M."/>
            <person name="Gregory S."/>
            <person name="Cheng C.H.C."/>
            <person name="Catchen J.M."/>
        </authorList>
    </citation>
    <scope>NUCLEOTIDE SEQUENCE [LARGE SCALE GENOMIC DNA]</scope>
    <source>
        <tissue evidence="2">White muscle</tissue>
    </source>
</reference>
<comment type="caution">
    <text evidence="2">The sequence shown here is derived from an EMBL/GenBank/DDBJ whole genome shotgun (WGS) entry which is preliminary data.</text>
</comment>
<feature type="region of interest" description="Disordered" evidence="1">
    <location>
        <begin position="40"/>
        <end position="80"/>
    </location>
</feature>
<evidence type="ECO:0000313" key="3">
    <source>
        <dbReference type="Proteomes" id="UP001331515"/>
    </source>
</evidence>
<protein>
    <submittedName>
        <fullName evidence="2">Uncharacterized protein</fullName>
    </submittedName>
</protein>
<gene>
    <name evidence="2" type="ORF">CgunFtcFv8_012677</name>
</gene>
<keyword evidence="3" id="KW-1185">Reference proteome</keyword>
<sequence length="80" mass="8461">MQQSVVFYHLGHTGISTTREPDLDTSRAINSFKTLAACHTGQGGRQNARPAASMISGASPPSSLPFSVRRAQYGQSRAAA</sequence>